<sequence>MYAMTILKKPDYDNLNENGRRAVLESLSGHYTDFTFLDCRKFECFGLSTETAVYLNNGDEFVFVPGGRVVLGWNSISEGIDSRSARELLESFGFESVRTLHAYLAARMSPVRSADIPPMLVERVPREIGWHRVSPDDPEFSKNKVFRETLEKFINSKRNEKVIPKALRLRKKDGEITAELYKPVSYKELISSSAAAGFRLPTEDEWEYFCGGGCRTIWRWGDSFNYGYRLRYFGSNRSAGGNYDLEKPNQFGLRIANDPCCYEVLMDSEVLLKGGDGGKNIGAKLGPAAGYLPAATYYRCPEEKEAEPRYLEDIGSGGTCCRRIKRLDEAPLQKKLNALLKKKRSAKD</sequence>
<name>A0A7T7XPR8_9SPIR</name>
<gene>
    <name evidence="2" type="ORF">JFL75_04800</name>
</gene>
<dbReference type="EMBL" id="CP067089">
    <property type="protein sequence ID" value="QQO10241.1"/>
    <property type="molecule type" value="Genomic_DNA"/>
</dbReference>
<dbReference type="Pfam" id="PF03781">
    <property type="entry name" value="FGE-sulfatase"/>
    <property type="match status" value="1"/>
</dbReference>
<dbReference type="InterPro" id="IPR042095">
    <property type="entry name" value="SUMF_sf"/>
</dbReference>
<dbReference type="KEGG" id="bhc:JFL75_04800"/>
<dbReference type="SUPFAM" id="SSF56436">
    <property type="entry name" value="C-type lectin-like"/>
    <property type="match status" value="1"/>
</dbReference>
<organism evidence="2 3">
    <name type="scientific">Breznakiella homolactica</name>
    <dbReference type="NCBI Taxonomy" id="2798577"/>
    <lineage>
        <taxon>Bacteria</taxon>
        <taxon>Pseudomonadati</taxon>
        <taxon>Spirochaetota</taxon>
        <taxon>Spirochaetia</taxon>
        <taxon>Spirochaetales</taxon>
        <taxon>Breznakiellaceae</taxon>
        <taxon>Breznakiella</taxon>
    </lineage>
</organism>
<evidence type="ECO:0000313" key="3">
    <source>
        <dbReference type="Proteomes" id="UP000595917"/>
    </source>
</evidence>
<dbReference type="AlphaFoldDB" id="A0A7T7XPR8"/>
<dbReference type="Gene3D" id="3.90.1580.10">
    <property type="entry name" value="paralog of FGE (formylglycine-generating enzyme)"/>
    <property type="match status" value="1"/>
</dbReference>
<dbReference type="InterPro" id="IPR005532">
    <property type="entry name" value="SUMF_dom"/>
</dbReference>
<accession>A0A7T7XPR8</accession>
<proteinExistence type="predicted"/>
<dbReference type="Proteomes" id="UP000595917">
    <property type="component" value="Chromosome"/>
</dbReference>
<dbReference type="InterPro" id="IPR016187">
    <property type="entry name" value="CTDL_fold"/>
</dbReference>
<evidence type="ECO:0000313" key="2">
    <source>
        <dbReference type="EMBL" id="QQO10241.1"/>
    </source>
</evidence>
<keyword evidence="3" id="KW-1185">Reference proteome</keyword>
<reference evidence="2" key="1">
    <citation type="submission" date="2021-01" db="EMBL/GenBank/DDBJ databases">
        <title>Description of Breznakiella homolactica.</title>
        <authorList>
            <person name="Song Y."/>
            <person name="Brune A."/>
        </authorList>
    </citation>
    <scope>NUCLEOTIDE SEQUENCE</scope>
    <source>
        <strain evidence="2">RmG30</strain>
    </source>
</reference>
<protein>
    <submittedName>
        <fullName evidence="2">SUMF1/EgtB/PvdO family nonheme iron enzyme</fullName>
    </submittedName>
</protein>
<feature type="domain" description="Sulfatase-modifying factor enzyme-like" evidence="1">
    <location>
        <begin position="184"/>
        <end position="226"/>
    </location>
</feature>
<evidence type="ECO:0000259" key="1">
    <source>
        <dbReference type="Pfam" id="PF03781"/>
    </source>
</evidence>